<reference evidence="2 3" key="1">
    <citation type="submission" date="2016-10" db="EMBL/GenBank/DDBJ databases">
        <authorList>
            <person name="de Groot N.N."/>
        </authorList>
    </citation>
    <scope>NUCLEOTIDE SEQUENCE [LARGE SCALE GENOMIC DNA]</scope>
    <source>
        <strain evidence="2 3">DSM 6793</strain>
    </source>
</reference>
<dbReference type="PANTHER" id="PTHR22916:SF65">
    <property type="entry name" value="SLR1065 PROTEIN"/>
    <property type="match status" value="1"/>
</dbReference>
<dbReference type="Gene3D" id="3.90.550.10">
    <property type="entry name" value="Spore Coat Polysaccharide Biosynthesis Protein SpsA, Chain A"/>
    <property type="match status" value="1"/>
</dbReference>
<dbReference type="CDD" id="cd06433">
    <property type="entry name" value="GT_2_WfgS_like"/>
    <property type="match status" value="1"/>
</dbReference>
<dbReference type="SUPFAM" id="SSF53448">
    <property type="entry name" value="Nucleotide-diphospho-sugar transferases"/>
    <property type="match status" value="1"/>
</dbReference>
<dbReference type="AlphaFoldDB" id="A0A1I1FZ47"/>
<dbReference type="PANTHER" id="PTHR22916">
    <property type="entry name" value="GLYCOSYLTRANSFERASE"/>
    <property type="match status" value="1"/>
</dbReference>
<dbReference type="OrthoDB" id="9788101at2"/>
<gene>
    <name evidence="2" type="ORF">SAMN05421780_102372</name>
</gene>
<dbReference type="InterPro" id="IPR029044">
    <property type="entry name" value="Nucleotide-diphossugar_trans"/>
</dbReference>
<evidence type="ECO:0000259" key="1">
    <source>
        <dbReference type="Pfam" id="PF00535"/>
    </source>
</evidence>
<accession>A0A1I1FZ47</accession>
<evidence type="ECO:0000313" key="3">
    <source>
        <dbReference type="Proteomes" id="UP000199514"/>
    </source>
</evidence>
<feature type="domain" description="Glycosyltransferase 2-like" evidence="1">
    <location>
        <begin position="41"/>
        <end position="193"/>
    </location>
</feature>
<proteinExistence type="predicted"/>
<dbReference type="STRING" id="927664.SAMN05421780_102372"/>
<organism evidence="2 3">
    <name type="scientific">Flexibacter flexilis DSM 6793</name>
    <dbReference type="NCBI Taxonomy" id="927664"/>
    <lineage>
        <taxon>Bacteria</taxon>
        <taxon>Pseudomonadati</taxon>
        <taxon>Bacteroidota</taxon>
        <taxon>Cytophagia</taxon>
        <taxon>Cytophagales</taxon>
        <taxon>Flexibacteraceae</taxon>
        <taxon>Flexibacter</taxon>
    </lineage>
</organism>
<dbReference type="RefSeq" id="WP_091509014.1">
    <property type="nucleotide sequence ID" value="NZ_FOLE01000002.1"/>
</dbReference>
<dbReference type="GO" id="GO:0016758">
    <property type="term" value="F:hexosyltransferase activity"/>
    <property type="evidence" value="ECO:0007669"/>
    <property type="project" value="UniProtKB-ARBA"/>
</dbReference>
<keyword evidence="3" id="KW-1185">Reference proteome</keyword>
<name>A0A1I1FZ47_9BACT</name>
<dbReference type="EMBL" id="FOLE01000002">
    <property type="protein sequence ID" value="SFC04316.1"/>
    <property type="molecule type" value="Genomic_DNA"/>
</dbReference>
<sequence>MIQLLSQLPEPQSYNQQKKGWPWTLESQTNHLEASFLPKVSIITPSYNQGQYLEETIRSILLQNYPNLEFIIIDGGSKDESVEVIRKYEKWITHWVSERDKGTYEAMNKGLAQMTGQYWCIVNSDDILMPNAIAQAVDYFRQNPDCQWLTATTHSIDEFSRVKYTFFPEMPQTKVAGLSFLDRCWIRHPATFLSRKTFDTIGFFAPIDILDYDYWIKLELHGLLPAIIQEPLAGLRYHSSCKSIDFEKALLQNIALQKSILNQFFGNNAPAQKQILDKIHQIQVEYYQVIIKRNIFQGNISEARKYWIELFKYQPTLVFKRWFWGLFTRFFTRKVEEKEFNPFLFLRS</sequence>
<evidence type="ECO:0000313" key="2">
    <source>
        <dbReference type="EMBL" id="SFC04316.1"/>
    </source>
</evidence>
<keyword evidence="2" id="KW-0808">Transferase</keyword>
<protein>
    <submittedName>
        <fullName evidence="2">Glycosyltransferase involved in cell wall bisynthesis</fullName>
    </submittedName>
</protein>
<dbReference type="Proteomes" id="UP000199514">
    <property type="component" value="Unassembled WGS sequence"/>
</dbReference>
<dbReference type="Pfam" id="PF00535">
    <property type="entry name" value="Glycos_transf_2"/>
    <property type="match status" value="1"/>
</dbReference>
<dbReference type="InterPro" id="IPR001173">
    <property type="entry name" value="Glyco_trans_2-like"/>
</dbReference>